<evidence type="ECO:0000313" key="3">
    <source>
        <dbReference type="EMBL" id="TCZ63698.1"/>
    </source>
</evidence>
<reference evidence="3 4" key="1">
    <citation type="submission" date="2019-03" db="EMBL/GenBank/DDBJ databases">
        <title>Paracraurococcus aquatilis NE82 genome sequence.</title>
        <authorList>
            <person name="Zhao Y."/>
            <person name="Du Z."/>
        </authorList>
    </citation>
    <scope>NUCLEOTIDE SEQUENCE [LARGE SCALE GENOMIC DNA]</scope>
    <source>
        <strain evidence="3 4">NE82</strain>
    </source>
</reference>
<dbReference type="GO" id="GO:0016853">
    <property type="term" value="F:isomerase activity"/>
    <property type="evidence" value="ECO:0007669"/>
    <property type="project" value="TreeGrafter"/>
</dbReference>
<feature type="active site" evidence="2">
    <location>
        <position position="46"/>
    </location>
</feature>
<evidence type="ECO:0000313" key="4">
    <source>
        <dbReference type="Proteomes" id="UP000295023"/>
    </source>
</evidence>
<protein>
    <submittedName>
        <fullName evidence="3">PhzF family phenazine biosynthesis protein</fullName>
    </submittedName>
</protein>
<dbReference type="PANTHER" id="PTHR13774:SF32">
    <property type="entry name" value="ANTISENSE-ENHANCING SEQUENCE 1"/>
    <property type="match status" value="1"/>
</dbReference>
<dbReference type="GO" id="GO:0005737">
    <property type="term" value="C:cytoplasm"/>
    <property type="evidence" value="ECO:0007669"/>
    <property type="project" value="TreeGrafter"/>
</dbReference>
<keyword evidence="4" id="KW-1185">Reference proteome</keyword>
<dbReference type="EMBL" id="SKBM01000007">
    <property type="protein sequence ID" value="TCZ63698.1"/>
    <property type="molecule type" value="Genomic_DNA"/>
</dbReference>
<dbReference type="InterPro" id="IPR003719">
    <property type="entry name" value="Phenazine_PhzF-like"/>
</dbReference>
<dbReference type="SUPFAM" id="SSF54506">
    <property type="entry name" value="Diaminopimelate epimerase-like"/>
    <property type="match status" value="1"/>
</dbReference>
<dbReference type="PIRSF" id="PIRSF016184">
    <property type="entry name" value="PhzC_PhzF"/>
    <property type="match status" value="1"/>
</dbReference>
<comment type="caution">
    <text evidence="3">The sequence shown here is derived from an EMBL/GenBank/DDBJ whole genome shotgun (WGS) entry which is preliminary data.</text>
</comment>
<organism evidence="3 4">
    <name type="scientific">Roseicella aquatilis</name>
    <dbReference type="NCBI Taxonomy" id="2527868"/>
    <lineage>
        <taxon>Bacteria</taxon>
        <taxon>Pseudomonadati</taxon>
        <taxon>Pseudomonadota</taxon>
        <taxon>Alphaproteobacteria</taxon>
        <taxon>Acetobacterales</taxon>
        <taxon>Roseomonadaceae</taxon>
        <taxon>Roseicella</taxon>
    </lineage>
</organism>
<comment type="similarity">
    <text evidence="1">Belongs to the PhzF family.</text>
</comment>
<dbReference type="NCBIfam" id="TIGR00654">
    <property type="entry name" value="PhzF_family"/>
    <property type="match status" value="1"/>
</dbReference>
<evidence type="ECO:0000256" key="2">
    <source>
        <dbReference type="PIRSR" id="PIRSR016184-1"/>
    </source>
</evidence>
<dbReference type="OrthoDB" id="9788221at2"/>
<dbReference type="Gene3D" id="3.10.310.10">
    <property type="entry name" value="Diaminopimelate Epimerase, Chain A, domain 1"/>
    <property type="match status" value="2"/>
</dbReference>
<dbReference type="Pfam" id="PF02567">
    <property type="entry name" value="PhzC-PhzF"/>
    <property type="match status" value="1"/>
</dbReference>
<dbReference type="Proteomes" id="UP000295023">
    <property type="component" value="Unassembled WGS sequence"/>
</dbReference>
<dbReference type="AlphaFoldDB" id="A0A4R4DR42"/>
<name>A0A4R4DR42_9PROT</name>
<dbReference type="RefSeq" id="WP_132287836.1">
    <property type="nucleotide sequence ID" value="NZ_SKBM01000007.1"/>
</dbReference>
<accession>A0A4R4DR42</accession>
<evidence type="ECO:0000256" key="1">
    <source>
        <dbReference type="ARBA" id="ARBA00008270"/>
    </source>
</evidence>
<sequence length="319" mass="32255">MRLEFETCDVFTDTRFGGNPLAVVYGAGALDGAAMQQVAREFNLSETVFVLPAEAEGAAARIRIFTPGAELPFAGHPNVGTAALLARRLGTAGETIALDQAAGRVVARLTRDAAGEVTGAEIEAPQPFATTGTLAPEAVAACIGLPPAAVLTTIHAPVIGGCGNSMAFAELADLAALAAATPDAGAFRAHLPARVERTDPDLRAGSRPCHEPCAHRAAAAAVGLHLHVALPDGNRRARMFGPLVGVPEDPATGSANLGLAGLLLRAGGGDRLALTVEQGIEMGRPSRLALRAWRDAAGTIRAAVGGGVVAVATGRIGVG</sequence>
<dbReference type="PANTHER" id="PTHR13774">
    <property type="entry name" value="PHENAZINE BIOSYNTHESIS PROTEIN"/>
    <property type="match status" value="1"/>
</dbReference>
<gene>
    <name evidence="3" type="ORF">EXY23_09970</name>
</gene>
<proteinExistence type="inferred from homology"/>